<dbReference type="EMBL" id="CP020114">
    <property type="protein sequence ID" value="AVZ29455.1"/>
    <property type="molecule type" value="Genomic_DNA"/>
</dbReference>
<organism evidence="1 2">
    <name type="scientific">Nodularia spumigena UHCC 0039</name>
    <dbReference type="NCBI Taxonomy" id="1914872"/>
    <lineage>
        <taxon>Bacteria</taxon>
        <taxon>Bacillati</taxon>
        <taxon>Cyanobacteriota</taxon>
        <taxon>Cyanophyceae</taxon>
        <taxon>Nostocales</taxon>
        <taxon>Nodulariaceae</taxon>
        <taxon>Nodularia</taxon>
    </lineage>
</organism>
<evidence type="ECO:0000313" key="1">
    <source>
        <dbReference type="EMBL" id="AVZ29455.1"/>
    </source>
</evidence>
<gene>
    <name evidence="1" type="ORF">BMF81_00060</name>
</gene>
<proteinExistence type="predicted"/>
<sequence length="224" mass="25054">MDFRLIRRINQRACTIRGLLVKKKNYGLWLLASGLWLVVADSINNSAFANTPVLLTQNQAVKNGLSSTCSEQSLELLTIQLLQDLPSYANRVTQRARRRSRSSNIYSYVLLAGKPEFQPLPINSAGYNANGQKSTATGVEQVFFTTLERQYIAGKIVESQQFHWLLLTKSKTGWRLVMMFTQIAGDSQQVISPPRDSSKGVIAQAVKTWLRDCQAGSVRMRSGI</sequence>
<dbReference type="AlphaFoldDB" id="A0A2S0Q3T9"/>
<name>A0A2S0Q3T9_NODSP</name>
<accession>A0A2S0Q3T9</accession>
<reference evidence="1 2" key="1">
    <citation type="submission" date="2017-03" db="EMBL/GenBank/DDBJ databases">
        <title>Comparative genomics of the toxic Baltic Sea cyanobacteria Nodularia spumigena UHCC 0039 and its response on varying salinity.</title>
        <authorList>
            <person name="Teikari J.E."/>
        </authorList>
    </citation>
    <scope>NUCLEOTIDE SEQUENCE [LARGE SCALE GENOMIC DNA]</scope>
    <source>
        <strain evidence="1 2">UHCC 0039</strain>
    </source>
</reference>
<dbReference type="KEGG" id="nsp:BMF81_00060"/>
<protein>
    <submittedName>
        <fullName evidence="1">Uncharacterized protein</fullName>
    </submittedName>
</protein>
<dbReference type="Proteomes" id="UP000244056">
    <property type="component" value="Chromosome"/>
</dbReference>
<evidence type="ECO:0000313" key="2">
    <source>
        <dbReference type="Proteomes" id="UP000244056"/>
    </source>
</evidence>